<name>A0A498HPU6_MALDO</name>
<accession>A0A498HPU6</accession>
<keyword evidence="1" id="KW-0175">Coiled coil</keyword>
<proteinExistence type="predicted"/>
<keyword evidence="3" id="KW-1133">Transmembrane helix</keyword>
<dbReference type="PANTHER" id="PTHR47057:SF1">
    <property type="entry name" value="AFADIN_ALPHA-ACTININ-BINDING PROTEIN"/>
    <property type="match status" value="1"/>
</dbReference>
<evidence type="ECO:0000313" key="5">
    <source>
        <dbReference type="Proteomes" id="UP000290289"/>
    </source>
</evidence>
<organism evidence="4 5">
    <name type="scientific">Malus domestica</name>
    <name type="common">Apple</name>
    <name type="synonym">Pyrus malus</name>
    <dbReference type="NCBI Taxonomy" id="3750"/>
    <lineage>
        <taxon>Eukaryota</taxon>
        <taxon>Viridiplantae</taxon>
        <taxon>Streptophyta</taxon>
        <taxon>Embryophyta</taxon>
        <taxon>Tracheophyta</taxon>
        <taxon>Spermatophyta</taxon>
        <taxon>Magnoliopsida</taxon>
        <taxon>eudicotyledons</taxon>
        <taxon>Gunneridae</taxon>
        <taxon>Pentapetalae</taxon>
        <taxon>rosids</taxon>
        <taxon>fabids</taxon>
        <taxon>Rosales</taxon>
        <taxon>Rosaceae</taxon>
        <taxon>Amygdaloideae</taxon>
        <taxon>Maleae</taxon>
        <taxon>Malus</taxon>
    </lineage>
</organism>
<feature type="transmembrane region" description="Helical" evidence="3">
    <location>
        <begin position="6"/>
        <end position="26"/>
    </location>
</feature>
<evidence type="ECO:0000256" key="2">
    <source>
        <dbReference type="SAM" id="MobiDB-lite"/>
    </source>
</evidence>
<evidence type="ECO:0000313" key="4">
    <source>
        <dbReference type="EMBL" id="RXH71585.1"/>
    </source>
</evidence>
<evidence type="ECO:0000256" key="3">
    <source>
        <dbReference type="SAM" id="Phobius"/>
    </source>
</evidence>
<dbReference type="Proteomes" id="UP000290289">
    <property type="component" value="Chromosome 16"/>
</dbReference>
<sequence length="239" mass="26999">MLVGLVLVMFLGIAVYLLLCTIDYSISSDEGDLLKRQFDLASRETMDESAEWRLKYDEEAEKATKCMNKLKQKKGSFGEGDGNAATINQKFLETRVDMRDFINAPNGLSKQSRDVNERVETDHTQSPLGGRTDVFDLPFHMARDQIEENLRNKMASIKERMVQLQDAQKEAEVTSEVTERELELEAQLVEARSIIQEQASIMSKQLAKSERPRNLNGGHLNSGRDSNISSPAEKPETIM</sequence>
<keyword evidence="5" id="KW-1185">Reference proteome</keyword>
<keyword evidence="3" id="KW-0812">Transmembrane</keyword>
<feature type="compositionally biased region" description="Basic and acidic residues" evidence="2">
    <location>
        <begin position="111"/>
        <end position="123"/>
    </location>
</feature>
<dbReference type="PANTHER" id="PTHR47057">
    <property type="entry name" value="AFADIN/ALPHA-ACTININ-BINDING"/>
    <property type="match status" value="1"/>
</dbReference>
<evidence type="ECO:0000256" key="1">
    <source>
        <dbReference type="SAM" id="Coils"/>
    </source>
</evidence>
<protein>
    <submittedName>
        <fullName evidence="4">Uncharacterized protein</fullName>
    </submittedName>
</protein>
<feature type="region of interest" description="Disordered" evidence="2">
    <location>
        <begin position="205"/>
        <end position="239"/>
    </location>
</feature>
<dbReference type="STRING" id="3750.A0A498HPU6"/>
<feature type="coiled-coil region" evidence="1">
    <location>
        <begin position="147"/>
        <end position="174"/>
    </location>
</feature>
<keyword evidence="3" id="KW-0472">Membrane</keyword>
<reference evidence="4 5" key="1">
    <citation type="submission" date="2018-10" db="EMBL/GenBank/DDBJ databases">
        <title>A high-quality apple genome assembly.</title>
        <authorList>
            <person name="Hu J."/>
        </authorList>
    </citation>
    <scope>NUCLEOTIDE SEQUENCE [LARGE SCALE GENOMIC DNA]</scope>
    <source>
        <strain evidence="5">cv. HFTH1</strain>
        <tissue evidence="4">Young leaf</tissue>
    </source>
</reference>
<feature type="region of interest" description="Disordered" evidence="2">
    <location>
        <begin position="107"/>
        <end position="134"/>
    </location>
</feature>
<dbReference type="EMBL" id="RDQH01000342">
    <property type="protein sequence ID" value="RXH71585.1"/>
    <property type="molecule type" value="Genomic_DNA"/>
</dbReference>
<dbReference type="AlphaFoldDB" id="A0A498HPU6"/>
<comment type="caution">
    <text evidence="4">The sequence shown here is derived from an EMBL/GenBank/DDBJ whole genome shotgun (WGS) entry which is preliminary data.</text>
</comment>
<gene>
    <name evidence="4" type="ORF">DVH24_018940</name>
</gene>